<proteinExistence type="predicted"/>
<dbReference type="Proteomes" id="UP000183245">
    <property type="component" value="Unassembled WGS sequence"/>
</dbReference>
<comment type="caution">
    <text evidence="2">The sequence shown here is derived from an EMBL/GenBank/DDBJ whole genome shotgun (WGS) entry which is preliminary data.</text>
</comment>
<gene>
    <name evidence="2" type="ORF">AUK40_03600</name>
</gene>
<evidence type="ECO:0000259" key="1">
    <source>
        <dbReference type="Pfam" id="PF05523"/>
    </source>
</evidence>
<dbReference type="Gene3D" id="2.60.120.10">
    <property type="entry name" value="Jelly Rolls"/>
    <property type="match status" value="1"/>
</dbReference>
<dbReference type="CDD" id="cd20292">
    <property type="entry name" value="cupin_QdtA-like"/>
    <property type="match status" value="1"/>
</dbReference>
<dbReference type="SUPFAM" id="SSF51182">
    <property type="entry name" value="RmlC-like cupins"/>
    <property type="match status" value="1"/>
</dbReference>
<accession>A0A1J5IS67</accession>
<dbReference type="STRING" id="1817892.AUK40_03600"/>
<reference evidence="2 3" key="1">
    <citation type="journal article" date="2016" name="Environ. Microbiol.">
        <title>Genomic resolution of a cold subsurface aquifer community provides metabolic insights for novel microbes adapted to high CO concentrations.</title>
        <authorList>
            <person name="Probst A.J."/>
            <person name="Castelle C.J."/>
            <person name="Singh A."/>
            <person name="Brown C.T."/>
            <person name="Anantharaman K."/>
            <person name="Sharon I."/>
            <person name="Hug L.A."/>
            <person name="Burstein D."/>
            <person name="Emerson J.B."/>
            <person name="Thomas B.C."/>
            <person name="Banfield J.F."/>
        </authorList>
    </citation>
    <scope>NUCLEOTIDE SEQUENCE [LARGE SCALE GENOMIC DNA]</scope>
    <source>
        <strain evidence="2">CG2_30_54_11</strain>
    </source>
</reference>
<dbReference type="EMBL" id="MNZT01000061">
    <property type="protein sequence ID" value="OIP97242.1"/>
    <property type="molecule type" value="Genomic_DNA"/>
</dbReference>
<evidence type="ECO:0000313" key="2">
    <source>
        <dbReference type="EMBL" id="OIP97242.1"/>
    </source>
</evidence>
<evidence type="ECO:0000313" key="3">
    <source>
        <dbReference type="Proteomes" id="UP000183245"/>
    </source>
</evidence>
<feature type="domain" description="Sugar 3,4-ketoisomerase QdtA cupin" evidence="1">
    <location>
        <begin position="3"/>
        <end position="118"/>
    </location>
</feature>
<protein>
    <recommendedName>
        <fullName evidence="1">Sugar 3,4-ketoisomerase QdtA cupin domain-containing protein</fullName>
    </recommendedName>
</protein>
<dbReference type="InterPro" id="IPR011051">
    <property type="entry name" value="RmlC_Cupin_sf"/>
</dbReference>
<sequence>MAHYIQLKTHADPRGKLTVAEREIPFAIERVFYIYDVGSSDRGGHKNMGSKQVLLCLNGSCIITIKTKEGETTFPLNKPDEGLFVDTNEWHSMHTFSPGAILLVFASASYDPSDYVYEV</sequence>
<dbReference type="InterPro" id="IPR014710">
    <property type="entry name" value="RmlC-like_jellyroll"/>
</dbReference>
<dbReference type="Pfam" id="PF05523">
    <property type="entry name" value="FdtA"/>
    <property type="match status" value="1"/>
</dbReference>
<dbReference type="AlphaFoldDB" id="A0A1J5IS67"/>
<name>A0A1J5IS67_9BACT</name>
<organism evidence="2 3">
    <name type="scientific">Candidatus Wirthbacteria bacterium CG2_30_54_11</name>
    <dbReference type="NCBI Taxonomy" id="1817892"/>
    <lineage>
        <taxon>Bacteria</taxon>
        <taxon>Candidatus Wirthbacteria</taxon>
    </lineage>
</organism>
<dbReference type="InterPro" id="IPR008894">
    <property type="entry name" value="QdtA_cupin_dom"/>
</dbReference>